<protein>
    <submittedName>
        <fullName evidence="2">Uncharacterized protein</fullName>
    </submittedName>
</protein>
<name>A0A9D2CWL7_9BACE</name>
<feature type="compositionally biased region" description="Basic residues" evidence="1">
    <location>
        <begin position="29"/>
        <end position="42"/>
    </location>
</feature>
<dbReference type="EMBL" id="DXCK01000036">
    <property type="protein sequence ID" value="HIZ01012.1"/>
    <property type="molecule type" value="Genomic_DNA"/>
</dbReference>
<organism evidence="2 3">
    <name type="scientific">Candidatus Bacteroides merdipullorum</name>
    <dbReference type="NCBI Taxonomy" id="2838474"/>
    <lineage>
        <taxon>Bacteria</taxon>
        <taxon>Pseudomonadati</taxon>
        <taxon>Bacteroidota</taxon>
        <taxon>Bacteroidia</taxon>
        <taxon>Bacteroidales</taxon>
        <taxon>Bacteroidaceae</taxon>
        <taxon>Bacteroides</taxon>
    </lineage>
</organism>
<evidence type="ECO:0000256" key="1">
    <source>
        <dbReference type="SAM" id="MobiDB-lite"/>
    </source>
</evidence>
<evidence type="ECO:0000313" key="3">
    <source>
        <dbReference type="Proteomes" id="UP000824023"/>
    </source>
</evidence>
<accession>A0A9D2CWL7</accession>
<comment type="caution">
    <text evidence="2">The sequence shown here is derived from an EMBL/GenBank/DDBJ whole genome shotgun (WGS) entry which is preliminary data.</text>
</comment>
<dbReference type="AlphaFoldDB" id="A0A9D2CWL7"/>
<reference evidence="2" key="2">
    <citation type="submission" date="2021-04" db="EMBL/GenBank/DDBJ databases">
        <authorList>
            <person name="Gilroy R."/>
        </authorList>
    </citation>
    <scope>NUCLEOTIDE SEQUENCE</scope>
    <source>
        <strain evidence="2">ChiHjej12B11-24981</strain>
    </source>
</reference>
<feature type="region of interest" description="Disordered" evidence="1">
    <location>
        <begin position="1"/>
        <end position="65"/>
    </location>
</feature>
<proteinExistence type="predicted"/>
<gene>
    <name evidence="2" type="ORF">H9819_01995</name>
</gene>
<evidence type="ECO:0000313" key="2">
    <source>
        <dbReference type="EMBL" id="HIZ01012.1"/>
    </source>
</evidence>
<reference evidence="2" key="1">
    <citation type="journal article" date="2021" name="PeerJ">
        <title>Extensive microbial diversity within the chicken gut microbiome revealed by metagenomics and culture.</title>
        <authorList>
            <person name="Gilroy R."/>
            <person name="Ravi A."/>
            <person name="Getino M."/>
            <person name="Pursley I."/>
            <person name="Horton D.L."/>
            <person name="Alikhan N.F."/>
            <person name="Baker D."/>
            <person name="Gharbi K."/>
            <person name="Hall N."/>
            <person name="Watson M."/>
            <person name="Adriaenssens E.M."/>
            <person name="Foster-Nyarko E."/>
            <person name="Jarju S."/>
            <person name="Secka A."/>
            <person name="Antonio M."/>
            <person name="Oren A."/>
            <person name="Chaudhuri R.R."/>
            <person name="La Ragione R."/>
            <person name="Hildebrand F."/>
            <person name="Pallen M.J."/>
        </authorList>
    </citation>
    <scope>NUCLEOTIDE SEQUENCE</scope>
    <source>
        <strain evidence="2">ChiHjej12B11-24981</strain>
    </source>
</reference>
<sequence>MKTKRINTPAARPARRWHPVRTPAAATARRSHTHSRTPRTHPRQGGSRGTKKEDAPRGCTPFTNL</sequence>
<dbReference type="Proteomes" id="UP000824023">
    <property type="component" value="Unassembled WGS sequence"/>
</dbReference>